<dbReference type="EMBL" id="GGEC01031502">
    <property type="protein sequence ID" value="MBX11986.1"/>
    <property type="molecule type" value="Transcribed_RNA"/>
</dbReference>
<feature type="region of interest" description="Disordered" evidence="1">
    <location>
        <begin position="1"/>
        <end position="37"/>
    </location>
</feature>
<accession>A0A2P2L207</accession>
<evidence type="ECO:0000256" key="1">
    <source>
        <dbReference type="SAM" id="MobiDB-lite"/>
    </source>
</evidence>
<dbReference type="AlphaFoldDB" id="A0A2P2L207"/>
<name>A0A2P2L207_RHIMU</name>
<feature type="compositionally biased region" description="Polar residues" evidence="1">
    <location>
        <begin position="20"/>
        <end position="31"/>
    </location>
</feature>
<protein>
    <submittedName>
        <fullName evidence="2">Uncharacterized protein</fullName>
    </submittedName>
</protein>
<proteinExistence type="predicted"/>
<evidence type="ECO:0000313" key="2">
    <source>
        <dbReference type="EMBL" id="MBX11986.1"/>
    </source>
</evidence>
<reference evidence="2" key="1">
    <citation type="submission" date="2018-02" db="EMBL/GenBank/DDBJ databases">
        <title>Rhizophora mucronata_Transcriptome.</title>
        <authorList>
            <person name="Meera S.P."/>
            <person name="Sreeshan A."/>
            <person name="Augustine A."/>
        </authorList>
    </citation>
    <scope>NUCLEOTIDE SEQUENCE</scope>
    <source>
        <tissue evidence="2">Leaf</tissue>
    </source>
</reference>
<sequence>MAMCCSRLENSGVPPGNMRRLQNMQSLTTISPMRKSA</sequence>
<organism evidence="2">
    <name type="scientific">Rhizophora mucronata</name>
    <name type="common">Asiatic mangrove</name>
    <dbReference type="NCBI Taxonomy" id="61149"/>
    <lineage>
        <taxon>Eukaryota</taxon>
        <taxon>Viridiplantae</taxon>
        <taxon>Streptophyta</taxon>
        <taxon>Embryophyta</taxon>
        <taxon>Tracheophyta</taxon>
        <taxon>Spermatophyta</taxon>
        <taxon>Magnoliopsida</taxon>
        <taxon>eudicotyledons</taxon>
        <taxon>Gunneridae</taxon>
        <taxon>Pentapetalae</taxon>
        <taxon>rosids</taxon>
        <taxon>fabids</taxon>
        <taxon>Malpighiales</taxon>
        <taxon>Rhizophoraceae</taxon>
        <taxon>Rhizophora</taxon>
    </lineage>
</organism>